<accession>A0A9J6QXE6</accession>
<dbReference type="EMBL" id="JAOSHN010000008">
    <property type="protein sequence ID" value="MCU7380146.1"/>
    <property type="molecule type" value="Genomic_DNA"/>
</dbReference>
<dbReference type="InterPro" id="IPR047057">
    <property type="entry name" value="MerR_fam"/>
</dbReference>
<evidence type="ECO:0000256" key="2">
    <source>
        <dbReference type="SAM" id="Coils"/>
    </source>
</evidence>
<keyword evidence="5" id="KW-1185">Reference proteome</keyword>
<dbReference type="PROSITE" id="PS50937">
    <property type="entry name" value="HTH_MERR_2"/>
    <property type="match status" value="1"/>
</dbReference>
<dbReference type="PANTHER" id="PTHR30204:SF98">
    <property type="entry name" value="HTH-TYPE TRANSCRIPTIONAL REGULATOR ADHR"/>
    <property type="match status" value="1"/>
</dbReference>
<reference evidence="4" key="1">
    <citation type="submission" date="2022-09" db="EMBL/GenBank/DDBJ databases">
        <title>Culturomic study of gut microbiota in children with autism spectrum disorder.</title>
        <authorList>
            <person name="Efimov B.A."/>
            <person name="Chaplin A.V."/>
            <person name="Sokolova S.R."/>
            <person name="Pikina A.P."/>
            <person name="Korzhanova M."/>
            <person name="Belova V."/>
            <person name="Korostin D."/>
        </authorList>
    </citation>
    <scope>NUCLEOTIDE SEQUENCE</scope>
    <source>
        <strain evidence="4">ASD5510</strain>
    </source>
</reference>
<dbReference type="GO" id="GO:0003700">
    <property type="term" value="F:DNA-binding transcription factor activity"/>
    <property type="evidence" value="ECO:0007669"/>
    <property type="project" value="InterPro"/>
</dbReference>
<sequence length="136" mass="15876">MFTVKDVSKMLDLTEHTVRFYTDKGLVPSVKRDKNNIRLFDEESINWLTGVKYLRDCGMPLDAVKQYVDLCLEGDSTIRQRWQIIQDQIIKAKAQKAEAERRLEYLEKKAALYQETMNHQLPDQLNPAKWSKQSAG</sequence>
<evidence type="ECO:0000256" key="1">
    <source>
        <dbReference type="ARBA" id="ARBA00023125"/>
    </source>
</evidence>
<dbReference type="InterPro" id="IPR009061">
    <property type="entry name" value="DNA-bd_dom_put_sf"/>
</dbReference>
<keyword evidence="1" id="KW-0238">DNA-binding</keyword>
<dbReference type="SUPFAM" id="SSF46955">
    <property type="entry name" value="Putative DNA-binding domain"/>
    <property type="match status" value="1"/>
</dbReference>
<evidence type="ECO:0000313" key="4">
    <source>
        <dbReference type="EMBL" id="MCU7380146.1"/>
    </source>
</evidence>
<dbReference type="AlphaFoldDB" id="A0A9J6QXE6"/>
<keyword evidence="2" id="KW-0175">Coiled coil</keyword>
<dbReference type="GO" id="GO:0003677">
    <property type="term" value="F:DNA binding"/>
    <property type="evidence" value="ECO:0007669"/>
    <property type="project" value="UniProtKB-KW"/>
</dbReference>
<proteinExistence type="predicted"/>
<dbReference type="Gene3D" id="1.10.1660.10">
    <property type="match status" value="1"/>
</dbReference>
<dbReference type="RefSeq" id="WP_148396874.1">
    <property type="nucleotide sequence ID" value="NZ_JAJAGH010000012.1"/>
</dbReference>
<dbReference type="Pfam" id="PF13411">
    <property type="entry name" value="MerR_1"/>
    <property type="match status" value="1"/>
</dbReference>
<evidence type="ECO:0000313" key="5">
    <source>
        <dbReference type="Proteomes" id="UP001065549"/>
    </source>
</evidence>
<dbReference type="CDD" id="cd01109">
    <property type="entry name" value="HTH_YyaN"/>
    <property type="match status" value="1"/>
</dbReference>
<dbReference type="InterPro" id="IPR000551">
    <property type="entry name" value="MerR-type_HTH_dom"/>
</dbReference>
<dbReference type="PANTHER" id="PTHR30204">
    <property type="entry name" value="REDOX-CYCLING DRUG-SENSING TRANSCRIPTIONAL ACTIVATOR SOXR"/>
    <property type="match status" value="1"/>
</dbReference>
<comment type="caution">
    <text evidence="4">The sequence shown here is derived from an EMBL/GenBank/DDBJ whole genome shotgun (WGS) entry which is preliminary data.</text>
</comment>
<name>A0A9J6QXE6_9FIRM</name>
<organism evidence="4 5">
    <name type="scientific">Hominibacterium faecale</name>
    <dbReference type="NCBI Taxonomy" id="2839743"/>
    <lineage>
        <taxon>Bacteria</taxon>
        <taxon>Bacillati</taxon>
        <taxon>Bacillota</taxon>
        <taxon>Clostridia</taxon>
        <taxon>Peptostreptococcales</taxon>
        <taxon>Anaerovoracaceae</taxon>
        <taxon>Hominibacterium</taxon>
    </lineage>
</organism>
<protein>
    <submittedName>
        <fullName evidence="4">MerR family transcriptional regulator</fullName>
    </submittedName>
</protein>
<evidence type="ECO:0000259" key="3">
    <source>
        <dbReference type="PROSITE" id="PS50937"/>
    </source>
</evidence>
<dbReference type="Proteomes" id="UP001065549">
    <property type="component" value="Unassembled WGS sequence"/>
</dbReference>
<dbReference type="SMART" id="SM00422">
    <property type="entry name" value="HTH_MERR"/>
    <property type="match status" value="1"/>
</dbReference>
<feature type="coiled-coil region" evidence="2">
    <location>
        <begin position="89"/>
        <end position="116"/>
    </location>
</feature>
<feature type="domain" description="HTH merR-type" evidence="3">
    <location>
        <begin position="1"/>
        <end position="70"/>
    </location>
</feature>
<gene>
    <name evidence="4" type="ORF">OBO34_17565</name>
</gene>